<evidence type="ECO:0000256" key="1">
    <source>
        <dbReference type="SAM" id="Phobius"/>
    </source>
</evidence>
<dbReference type="EMBL" id="JBIGIB010000002">
    <property type="protein sequence ID" value="MFG6466254.1"/>
    <property type="molecule type" value="Genomic_DNA"/>
</dbReference>
<reference evidence="3 4" key="1">
    <citation type="submission" date="2024-08" db="EMBL/GenBank/DDBJ databases">
        <authorList>
            <person name="Lu H."/>
        </authorList>
    </citation>
    <scope>NUCLEOTIDE SEQUENCE [LARGE SCALE GENOMIC DNA]</scope>
    <source>
        <strain evidence="3 4">BYS87W</strain>
    </source>
</reference>
<protein>
    <submittedName>
        <fullName evidence="3">DUF4405 domain-containing protein</fullName>
    </submittedName>
</protein>
<organism evidence="3 4">
    <name type="scientific">Pelomonas baiyunensis</name>
    <dbReference type="NCBI Taxonomy" id="3299026"/>
    <lineage>
        <taxon>Bacteria</taxon>
        <taxon>Pseudomonadati</taxon>
        <taxon>Pseudomonadota</taxon>
        <taxon>Betaproteobacteria</taxon>
        <taxon>Burkholderiales</taxon>
        <taxon>Sphaerotilaceae</taxon>
        <taxon>Roseateles</taxon>
    </lineage>
</organism>
<keyword evidence="1" id="KW-0472">Membrane</keyword>
<dbReference type="RefSeq" id="WP_394382631.1">
    <property type="nucleotide sequence ID" value="NZ_JBIGIB010000002.1"/>
</dbReference>
<dbReference type="Pfam" id="PF14358">
    <property type="entry name" value="DUF4405"/>
    <property type="match status" value="1"/>
</dbReference>
<name>A0ABW7GWR9_9BURK</name>
<keyword evidence="1" id="KW-0812">Transmembrane</keyword>
<comment type="caution">
    <text evidence="3">The sequence shown here is derived from an EMBL/GenBank/DDBJ whole genome shotgun (WGS) entry which is preliminary data.</text>
</comment>
<dbReference type="InterPro" id="IPR016174">
    <property type="entry name" value="Di-haem_cyt_TM"/>
</dbReference>
<gene>
    <name evidence="3" type="ORF">ACG01O_06525</name>
</gene>
<accession>A0ABW7GWR9</accession>
<feature type="transmembrane region" description="Helical" evidence="1">
    <location>
        <begin position="44"/>
        <end position="62"/>
    </location>
</feature>
<dbReference type="InterPro" id="IPR025517">
    <property type="entry name" value="DUF4405"/>
</dbReference>
<keyword evidence="4" id="KW-1185">Reference proteome</keyword>
<keyword evidence="1" id="KW-1133">Transmembrane helix</keyword>
<evidence type="ECO:0000313" key="3">
    <source>
        <dbReference type="EMBL" id="MFG6466254.1"/>
    </source>
</evidence>
<evidence type="ECO:0000259" key="2">
    <source>
        <dbReference type="Pfam" id="PF14358"/>
    </source>
</evidence>
<feature type="domain" description="Flavinylation-associated cytochrome" evidence="2">
    <location>
        <begin position="10"/>
        <end position="60"/>
    </location>
</feature>
<feature type="transmembrane region" description="Helical" evidence="1">
    <location>
        <begin position="12"/>
        <end position="32"/>
    </location>
</feature>
<dbReference type="SUPFAM" id="SSF81342">
    <property type="entry name" value="Transmembrane di-heme cytochromes"/>
    <property type="match status" value="1"/>
</dbReference>
<evidence type="ECO:0000313" key="4">
    <source>
        <dbReference type="Proteomes" id="UP001606303"/>
    </source>
</evidence>
<dbReference type="Proteomes" id="UP001606303">
    <property type="component" value="Unassembled WGS sequence"/>
</dbReference>
<feature type="transmembrane region" description="Helical" evidence="1">
    <location>
        <begin position="74"/>
        <end position="91"/>
    </location>
</feature>
<proteinExistence type="predicted"/>
<sequence length="173" mass="18220">MTAPTVPRHWATPVVMACFTVMAATGVLMFFRWQSPLQKEIHEWLGWGLLAAVLMHVLANLPAFKRHFAGPRQAVALLTVAVLVAGGSYFVRPADGKGPSVSALAVQALARAPLHTVADVFGLPVPSARQALADAGLTLADDNTSIDTAAQGNRERVGKALKALAKAAPQPAR</sequence>